<dbReference type="Proteomes" id="UP001432222">
    <property type="component" value="Chromosome"/>
</dbReference>
<evidence type="ECO:0000313" key="2">
    <source>
        <dbReference type="Proteomes" id="UP001432222"/>
    </source>
</evidence>
<accession>A0ABZ1TZT0</accession>
<keyword evidence="2" id="KW-1185">Reference proteome</keyword>
<name>A0ABZ1TZT0_9ACTN</name>
<dbReference type="RefSeq" id="WP_328955311.1">
    <property type="nucleotide sequence ID" value="NZ_CP108110.1"/>
</dbReference>
<evidence type="ECO:0000313" key="1">
    <source>
        <dbReference type="EMBL" id="WUQ84453.1"/>
    </source>
</evidence>
<organism evidence="1 2">
    <name type="scientific">Kitasatospora purpeofusca</name>
    <dbReference type="NCBI Taxonomy" id="67352"/>
    <lineage>
        <taxon>Bacteria</taxon>
        <taxon>Bacillati</taxon>
        <taxon>Actinomycetota</taxon>
        <taxon>Actinomycetes</taxon>
        <taxon>Kitasatosporales</taxon>
        <taxon>Streptomycetaceae</taxon>
        <taxon>Kitasatospora</taxon>
    </lineage>
</organism>
<protein>
    <submittedName>
        <fullName evidence="1">Uncharacterized protein</fullName>
    </submittedName>
</protein>
<proteinExistence type="predicted"/>
<dbReference type="EMBL" id="CP108110">
    <property type="protein sequence ID" value="WUQ84453.1"/>
    <property type="molecule type" value="Genomic_DNA"/>
</dbReference>
<sequence>MPKPVLAVLVVLFLSLLLCAAFTEAGTSARGAAPAGTRGHPR</sequence>
<gene>
    <name evidence="1" type="ORF">OHA16_16670</name>
</gene>
<reference evidence="1" key="1">
    <citation type="submission" date="2022-10" db="EMBL/GenBank/DDBJ databases">
        <title>The complete genomes of actinobacterial strains from the NBC collection.</title>
        <authorList>
            <person name="Joergensen T.S."/>
            <person name="Alvarez Arevalo M."/>
            <person name="Sterndorff E.B."/>
            <person name="Faurdal D."/>
            <person name="Vuksanovic O."/>
            <person name="Mourched A.-S."/>
            <person name="Charusanti P."/>
            <person name="Shaw S."/>
            <person name="Blin K."/>
            <person name="Weber T."/>
        </authorList>
    </citation>
    <scope>NUCLEOTIDE SEQUENCE</scope>
    <source>
        <strain evidence="1">NBC_00222</strain>
    </source>
</reference>